<evidence type="ECO:0000313" key="1">
    <source>
        <dbReference type="EMBL" id="WNF25723.1"/>
    </source>
</evidence>
<dbReference type="InterPro" id="IPR008949">
    <property type="entry name" value="Isoprenoid_synthase_dom_sf"/>
</dbReference>
<accession>A0ABY9VPK4</accession>
<proteinExistence type="predicted"/>
<dbReference type="Proteomes" id="UP001303236">
    <property type="component" value="Chromosome"/>
</dbReference>
<name>A0ABY9VPK4_9ACTN</name>
<dbReference type="Gene3D" id="1.10.600.10">
    <property type="entry name" value="Farnesyl Diphosphate Synthase"/>
    <property type="match status" value="1"/>
</dbReference>
<dbReference type="EMBL" id="CP134500">
    <property type="protein sequence ID" value="WNF25723.1"/>
    <property type="molecule type" value="Genomic_DNA"/>
</dbReference>
<evidence type="ECO:0008006" key="3">
    <source>
        <dbReference type="Google" id="ProtNLM"/>
    </source>
</evidence>
<gene>
    <name evidence="1" type="ORF">RI138_02275</name>
</gene>
<evidence type="ECO:0000313" key="2">
    <source>
        <dbReference type="Proteomes" id="UP001303236"/>
    </source>
</evidence>
<organism evidence="1 2">
    <name type="scientific">Streptomyces durocortorensis</name>
    <dbReference type="NCBI Taxonomy" id="2811104"/>
    <lineage>
        <taxon>Bacteria</taxon>
        <taxon>Bacillati</taxon>
        <taxon>Actinomycetota</taxon>
        <taxon>Actinomycetes</taxon>
        <taxon>Kitasatosporales</taxon>
        <taxon>Streptomycetaceae</taxon>
        <taxon>Streptomyces</taxon>
    </lineage>
</organism>
<reference evidence="1 2" key="1">
    <citation type="submission" date="2023-09" db="EMBL/GenBank/DDBJ databases">
        <title>Genome completion map analysis of the actinomycetes C11-1.</title>
        <authorList>
            <person name="Qin P."/>
            <person name="Guan P."/>
        </authorList>
    </citation>
    <scope>NUCLEOTIDE SEQUENCE [LARGE SCALE GENOMIC DNA]</scope>
    <source>
        <strain evidence="1 2">C11-1</strain>
    </source>
</reference>
<protein>
    <recommendedName>
        <fullName evidence="3">Terpene synthase</fullName>
    </recommendedName>
</protein>
<dbReference type="Pfam" id="PF19086">
    <property type="entry name" value="Terpene_syn_C_2"/>
    <property type="match status" value="1"/>
</dbReference>
<sequence length="362" mass="39964">MDKSITIPPLWCPLELRVREGADVFDARSLAWMERHGMDETSLSRAAATDTGFLACSWAPDGTEEGVQALSDWLMWALLYDDYYCDGGPHASQPGTFNTIAARMMARALYPATTATGDPAFDAFASSLGDLMRRIHTLADPALAHLCALAHYQWATGTMCGVSDRSTHAVRTMEDHLLIRPSDGASILSGHMIEVADGTILHAHERSRPEVHALVQAAGILLTVPTDLPSYAREQHQQSLESNIVHILAVQNSLSVQEATYQACALLETVMEFFIAMRTQLRKDASPALLRYTDQMTNMVRGTYEWQRFLPRYSTMFGLSGTADTGAIARPETALHDITPAQTHAYAEKPAPITWWWELLSA</sequence>
<keyword evidence="2" id="KW-1185">Reference proteome</keyword>
<dbReference type="SUPFAM" id="SSF48576">
    <property type="entry name" value="Terpenoid synthases"/>
    <property type="match status" value="1"/>
</dbReference>